<name>A0ABT7XMJ2_9NEIS</name>
<accession>A0ABT7XMJ2</accession>
<feature type="transmembrane region" description="Helical" evidence="1">
    <location>
        <begin position="37"/>
        <end position="57"/>
    </location>
</feature>
<feature type="transmembrane region" description="Helical" evidence="1">
    <location>
        <begin position="6"/>
        <end position="25"/>
    </location>
</feature>
<keyword evidence="3" id="KW-1185">Reference proteome</keyword>
<organism evidence="2 3">
    <name type="scientific">Crenobacter oryzisoli</name>
    <dbReference type="NCBI Taxonomy" id="3056844"/>
    <lineage>
        <taxon>Bacteria</taxon>
        <taxon>Pseudomonadati</taxon>
        <taxon>Pseudomonadota</taxon>
        <taxon>Betaproteobacteria</taxon>
        <taxon>Neisseriales</taxon>
        <taxon>Neisseriaceae</taxon>
        <taxon>Crenobacter</taxon>
    </lineage>
</organism>
<protein>
    <submittedName>
        <fullName evidence="2">AzlD domain-containing protein</fullName>
    </submittedName>
</protein>
<dbReference type="Pfam" id="PF05437">
    <property type="entry name" value="AzlD"/>
    <property type="match status" value="1"/>
</dbReference>
<keyword evidence="1" id="KW-0472">Membrane</keyword>
<sequence>MNHWLTIIGMAVLTFLIRASFLVFGQGLTFPPLVKRALRYVPVAVLPALVVPMALAPQGEIWLAPSNPYLIGTLVAGAVAFFSRNTLAAIVVGFIAYGAVKWLL</sequence>
<proteinExistence type="predicted"/>
<comment type="caution">
    <text evidence="2">The sequence shown here is derived from an EMBL/GenBank/DDBJ whole genome shotgun (WGS) entry which is preliminary data.</text>
</comment>
<keyword evidence="1" id="KW-1133">Transmembrane helix</keyword>
<dbReference type="RefSeq" id="WP_289829603.1">
    <property type="nucleotide sequence ID" value="NZ_JAUEDK010000012.1"/>
</dbReference>
<feature type="transmembrane region" description="Helical" evidence="1">
    <location>
        <begin position="69"/>
        <end position="100"/>
    </location>
</feature>
<evidence type="ECO:0000313" key="3">
    <source>
        <dbReference type="Proteomes" id="UP001168540"/>
    </source>
</evidence>
<keyword evidence="1" id="KW-0812">Transmembrane</keyword>
<reference evidence="2" key="1">
    <citation type="submission" date="2023-06" db="EMBL/GenBank/DDBJ databases">
        <authorList>
            <person name="Zhang S."/>
        </authorList>
    </citation>
    <scope>NUCLEOTIDE SEQUENCE</scope>
    <source>
        <strain evidence="2">SG2303</strain>
    </source>
</reference>
<evidence type="ECO:0000313" key="2">
    <source>
        <dbReference type="EMBL" id="MDN0075013.1"/>
    </source>
</evidence>
<dbReference type="InterPro" id="IPR008407">
    <property type="entry name" value="Brnchd-chn_aa_trnsp_AzlD"/>
</dbReference>
<dbReference type="EMBL" id="JAUEDK010000012">
    <property type="protein sequence ID" value="MDN0075013.1"/>
    <property type="molecule type" value="Genomic_DNA"/>
</dbReference>
<evidence type="ECO:0000256" key="1">
    <source>
        <dbReference type="SAM" id="Phobius"/>
    </source>
</evidence>
<dbReference type="Proteomes" id="UP001168540">
    <property type="component" value="Unassembled WGS sequence"/>
</dbReference>
<gene>
    <name evidence="2" type="ORF">QU481_08900</name>
</gene>